<reference evidence="1" key="1">
    <citation type="submission" date="2021-10" db="EMBL/GenBank/DDBJ databases">
        <authorList>
            <person name="Piombo E."/>
        </authorList>
    </citation>
    <scope>NUCLEOTIDE SEQUENCE</scope>
</reference>
<proteinExistence type="predicted"/>
<organism evidence="1 2">
    <name type="scientific">Clonostachys rhizophaga</name>
    <dbReference type="NCBI Taxonomy" id="160324"/>
    <lineage>
        <taxon>Eukaryota</taxon>
        <taxon>Fungi</taxon>
        <taxon>Dikarya</taxon>
        <taxon>Ascomycota</taxon>
        <taxon>Pezizomycotina</taxon>
        <taxon>Sordariomycetes</taxon>
        <taxon>Hypocreomycetidae</taxon>
        <taxon>Hypocreales</taxon>
        <taxon>Bionectriaceae</taxon>
        <taxon>Clonostachys</taxon>
    </lineage>
</organism>
<comment type="caution">
    <text evidence="1">The sequence shown here is derived from an EMBL/GenBank/DDBJ whole genome shotgun (WGS) entry which is preliminary data.</text>
</comment>
<dbReference type="AlphaFoldDB" id="A0A9N9VPE6"/>
<dbReference type="Gene3D" id="3.90.1300.10">
    <property type="entry name" value="Amidase signature (AS) domain"/>
    <property type="match status" value="1"/>
</dbReference>
<name>A0A9N9VPE6_9HYPO</name>
<dbReference type="InterPro" id="IPR036928">
    <property type="entry name" value="AS_sf"/>
</dbReference>
<dbReference type="EMBL" id="CABFNQ020000727">
    <property type="protein sequence ID" value="CAH0027361.1"/>
    <property type="molecule type" value="Genomic_DNA"/>
</dbReference>
<evidence type="ECO:0000313" key="2">
    <source>
        <dbReference type="Proteomes" id="UP000696573"/>
    </source>
</evidence>
<sequence length="208" mass="22952">MQYGSFQSAYDQIKSSAKSFADNVPLILPGDFDLNRQDSMLTVCPLNNFNAYLKNLEPTNLTDFNSLREFKVPDANKVDWPKSEQAASHILVRINFAADLALSPDEYIAHLRYFLDLGRTRAIYKLLNEHNIDVIIGPADSQFINIAAAAGYPVASLPPGCLDDKVLAIAGANHEVKLFETMDNWYATCGPMEPLPLVAEGLEAEVSS</sequence>
<accession>A0A9N9VPE6</accession>
<keyword evidence="2" id="KW-1185">Reference proteome</keyword>
<dbReference type="OrthoDB" id="566138at2759"/>
<gene>
    <name evidence="1" type="ORF">CRHIZ90672A_00015833</name>
</gene>
<dbReference type="Proteomes" id="UP000696573">
    <property type="component" value="Unassembled WGS sequence"/>
</dbReference>
<evidence type="ECO:0000313" key="1">
    <source>
        <dbReference type="EMBL" id="CAH0027361.1"/>
    </source>
</evidence>
<protein>
    <submittedName>
        <fullName evidence="1">Uncharacterized protein</fullName>
    </submittedName>
</protein>